<dbReference type="GO" id="GO:0016878">
    <property type="term" value="F:acid-thiol ligase activity"/>
    <property type="evidence" value="ECO:0007669"/>
    <property type="project" value="UniProtKB-ARBA"/>
</dbReference>
<dbReference type="Proteomes" id="UP000248614">
    <property type="component" value="Unassembled WGS sequence"/>
</dbReference>
<feature type="domain" description="AMP-binding enzyme C-terminal" evidence="2">
    <location>
        <begin position="413"/>
        <end position="486"/>
    </location>
</feature>
<dbReference type="InterPro" id="IPR020845">
    <property type="entry name" value="AMP-binding_CS"/>
</dbReference>
<feature type="domain" description="AMP-dependent synthetase/ligase" evidence="1">
    <location>
        <begin position="20"/>
        <end position="354"/>
    </location>
</feature>
<proteinExistence type="predicted"/>
<protein>
    <submittedName>
        <fullName evidence="3">AMP-binding protein</fullName>
    </submittedName>
</protein>
<reference evidence="3 4" key="1">
    <citation type="submission" date="2017-08" db="EMBL/GenBank/DDBJ databases">
        <title>Infants hospitalized years apart are colonized by the same room-sourced microbial strains.</title>
        <authorList>
            <person name="Brooks B."/>
            <person name="Olm M.R."/>
            <person name="Firek B.A."/>
            <person name="Baker R."/>
            <person name="Thomas B.C."/>
            <person name="Morowitz M.J."/>
            <person name="Banfield J.F."/>
        </authorList>
    </citation>
    <scope>NUCLEOTIDE SEQUENCE [LARGE SCALE GENOMIC DNA]</scope>
    <source>
        <strain evidence="3">S2_018_000_R3_110</strain>
    </source>
</reference>
<dbReference type="Gene3D" id="3.30.300.30">
    <property type="match status" value="1"/>
</dbReference>
<evidence type="ECO:0000259" key="1">
    <source>
        <dbReference type="Pfam" id="PF00501"/>
    </source>
</evidence>
<dbReference type="Gene3D" id="3.40.50.12780">
    <property type="entry name" value="N-terminal domain of ligase-like"/>
    <property type="match status" value="1"/>
</dbReference>
<dbReference type="InterPro" id="IPR042099">
    <property type="entry name" value="ANL_N_sf"/>
</dbReference>
<dbReference type="InterPro" id="IPR025110">
    <property type="entry name" value="AMP-bd_C"/>
</dbReference>
<name>A0A2W4YYD8_9SPHN</name>
<dbReference type="PANTHER" id="PTHR43767">
    <property type="entry name" value="LONG-CHAIN-FATTY-ACID--COA LIGASE"/>
    <property type="match status" value="1"/>
</dbReference>
<evidence type="ECO:0000313" key="4">
    <source>
        <dbReference type="Proteomes" id="UP000248614"/>
    </source>
</evidence>
<dbReference type="PROSITE" id="PS00455">
    <property type="entry name" value="AMP_BINDING"/>
    <property type="match status" value="1"/>
</dbReference>
<gene>
    <name evidence="3" type="ORF">DI632_12375</name>
</gene>
<dbReference type="PANTHER" id="PTHR43767:SF1">
    <property type="entry name" value="NONRIBOSOMAL PEPTIDE SYNTHASE PES1 (EUROFUNG)-RELATED"/>
    <property type="match status" value="1"/>
</dbReference>
<dbReference type="Pfam" id="PF00501">
    <property type="entry name" value="AMP-binding"/>
    <property type="match status" value="1"/>
</dbReference>
<organism evidence="3 4">
    <name type="scientific">Sphingomonas hengshuiensis</name>
    <dbReference type="NCBI Taxonomy" id="1609977"/>
    <lineage>
        <taxon>Bacteria</taxon>
        <taxon>Pseudomonadati</taxon>
        <taxon>Pseudomonadota</taxon>
        <taxon>Alphaproteobacteria</taxon>
        <taxon>Sphingomonadales</taxon>
        <taxon>Sphingomonadaceae</taxon>
        <taxon>Sphingomonas</taxon>
    </lineage>
</organism>
<comment type="caution">
    <text evidence="3">The sequence shown here is derived from an EMBL/GenBank/DDBJ whole genome shotgun (WGS) entry which is preliminary data.</text>
</comment>
<dbReference type="InterPro" id="IPR045851">
    <property type="entry name" value="AMP-bd_C_sf"/>
</dbReference>
<dbReference type="SUPFAM" id="SSF56801">
    <property type="entry name" value="Acetyl-CoA synthetase-like"/>
    <property type="match status" value="1"/>
</dbReference>
<dbReference type="Pfam" id="PF13193">
    <property type="entry name" value="AMP-binding_C"/>
    <property type="match status" value="1"/>
</dbReference>
<dbReference type="InterPro" id="IPR050237">
    <property type="entry name" value="ATP-dep_AMP-bd_enzyme"/>
</dbReference>
<dbReference type="EMBL" id="QFNF01000036">
    <property type="protein sequence ID" value="PZO75110.1"/>
    <property type="molecule type" value="Genomic_DNA"/>
</dbReference>
<accession>A0A2W4YYD8</accession>
<dbReference type="InterPro" id="IPR000873">
    <property type="entry name" value="AMP-dep_synth/lig_dom"/>
</dbReference>
<evidence type="ECO:0000313" key="3">
    <source>
        <dbReference type="EMBL" id="PZO75110.1"/>
    </source>
</evidence>
<sequence length="502" mass="52565">MVPLNPVPQRIDRLPACGAADAPALVDRAGALTYAELETMVATMAGGLRAMGVAAGDRVATWLPKTRTACLMPLAAARIGAVHVPVNPALKRAQVAHILSDSGAAALVTQASRVEALAEGDVPPGCRVVVDTPDGDPVRARDYDSNALAAILYTSGSTGRPKGVMLSHANLWLGAVSVARYLKLAPADRVLAVLPLSFDYGQNQLLSTWAAGGAVVPLDYLTARDVVKAVEHYAVTTLAGVPPLWTQLLEADWPDAVAARLGRLTNSGGALTPRMVRGLRARFPAADLYAMYGLTEAFRSTFLDPALIDANPDAIGSAIPFAEVAVVRPDGSRAGPGEPGELVHAGPLVAQGYWRDAERTAARFRAAPAWMASGGMAVWSGDTVALGPDGLLRFVGRDDEMMKVAGNRISPTEIEEAVLAGGEVAEAVAIGLPDDRQGQAIAVVARAAVPDAEAAVRVRLRRDLPSFQQPSHYVWVEELPRNANGKLDRVAIRALAAQGVAA</sequence>
<evidence type="ECO:0000259" key="2">
    <source>
        <dbReference type="Pfam" id="PF13193"/>
    </source>
</evidence>
<dbReference type="AlphaFoldDB" id="A0A2W4YYD8"/>